<gene>
    <name evidence="2" type="ORF">Plil01_000620600</name>
</gene>
<feature type="compositionally biased region" description="Basic and acidic residues" evidence="1">
    <location>
        <begin position="83"/>
        <end position="100"/>
    </location>
</feature>
<dbReference type="AlphaFoldDB" id="A0A9W6TQ96"/>
<feature type="region of interest" description="Disordered" evidence="1">
    <location>
        <begin position="240"/>
        <end position="284"/>
    </location>
</feature>
<evidence type="ECO:0000313" key="3">
    <source>
        <dbReference type="Proteomes" id="UP001165083"/>
    </source>
</evidence>
<evidence type="ECO:0000313" key="2">
    <source>
        <dbReference type="EMBL" id="GMF17122.1"/>
    </source>
</evidence>
<keyword evidence="3" id="KW-1185">Reference proteome</keyword>
<feature type="region of interest" description="Disordered" evidence="1">
    <location>
        <begin position="498"/>
        <end position="557"/>
    </location>
</feature>
<proteinExistence type="predicted"/>
<feature type="region of interest" description="Disordered" evidence="1">
    <location>
        <begin position="58"/>
        <end position="101"/>
    </location>
</feature>
<accession>A0A9W6TQ96</accession>
<feature type="compositionally biased region" description="Polar residues" evidence="1">
    <location>
        <begin position="242"/>
        <end position="261"/>
    </location>
</feature>
<dbReference type="Proteomes" id="UP001165083">
    <property type="component" value="Unassembled WGS sequence"/>
</dbReference>
<feature type="compositionally biased region" description="Basic and acidic residues" evidence="1">
    <location>
        <begin position="165"/>
        <end position="174"/>
    </location>
</feature>
<sequence>MAGLLFVDVSAVDILEESKGVTLEGIEEDLQREIRSEAFPYYRDQVKLAAEANQALDRASNGETRQKQQSQKQPDNQAVTRSRSRDSKRLSSRSGERESLNDSATKVILNIGMMDGMVISKSIADGKASVAVSTVGMASFPRRRSRSASNSSQHRRDQILQTEAGKVDSTREEPFTSGLQVSHIEASGSALRTGVQDPNAPGYILIPSGNGSGKAREPFTVRAAAVAEAAANMAMSAAPPRQTFSVQRTYNQVQQRPSQSKPDGMASSVPGGATKNIPPNFFTNNSSLTGPLMTIVSSKASTPREATSSINNIQLQFQETPDPYAARPQTPYGGLMGASISSPRASNAITAQAAGIFISTQQRPAKPPNSPRQILLQRPGSILSSEHQAPISQRKLQQRQQEDGLSLVATSPGSLTMTPTTLAISGRTTTHSNNIEAANGVQRLPSKFDSTSGLSGSTLLSTGALDTAMAPSQPKEDLKALLSPRYIVANPVVPSHPAHFSSNLKQSSVRPQGSARGLVGAKSNRRMRQQPSSLATGPASSHLQQQRQPSELQGLSIAPGKLGDQVTKEDVRAAAQCKQQYIAVSDGANCVVADVALVTVPSVPRALWAARAESVQVGGVFLREPGAGVVVPRRTRATGS</sequence>
<dbReference type="EMBL" id="BSXW01000273">
    <property type="protein sequence ID" value="GMF17122.1"/>
    <property type="molecule type" value="Genomic_DNA"/>
</dbReference>
<evidence type="ECO:0000256" key="1">
    <source>
        <dbReference type="SAM" id="MobiDB-lite"/>
    </source>
</evidence>
<feature type="compositionally biased region" description="Polar residues" evidence="1">
    <location>
        <begin position="500"/>
        <end position="511"/>
    </location>
</feature>
<feature type="region of interest" description="Disordered" evidence="1">
    <location>
        <begin position="140"/>
        <end position="178"/>
    </location>
</feature>
<protein>
    <submittedName>
        <fullName evidence="2">Unnamed protein product</fullName>
    </submittedName>
</protein>
<comment type="caution">
    <text evidence="2">The sequence shown here is derived from an EMBL/GenBank/DDBJ whole genome shotgun (WGS) entry which is preliminary data.</text>
</comment>
<dbReference type="OrthoDB" id="129364at2759"/>
<feature type="compositionally biased region" description="Polar residues" evidence="1">
    <location>
        <begin position="529"/>
        <end position="553"/>
    </location>
</feature>
<name>A0A9W6TQ96_9STRA</name>
<reference evidence="2" key="1">
    <citation type="submission" date="2023-04" db="EMBL/GenBank/DDBJ databases">
        <title>Phytophthora lilii NBRC 32176.</title>
        <authorList>
            <person name="Ichikawa N."/>
            <person name="Sato H."/>
            <person name="Tonouchi N."/>
        </authorList>
    </citation>
    <scope>NUCLEOTIDE SEQUENCE</scope>
    <source>
        <strain evidence="2">NBRC 32176</strain>
    </source>
</reference>
<organism evidence="2 3">
    <name type="scientific">Phytophthora lilii</name>
    <dbReference type="NCBI Taxonomy" id="2077276"/>
    <lineage>
        <taxon>Eukaryota</taxon>
        <taxon>Sar</taxon>
        <taxon>Stramenopiles</taxon>
        <taxon>Oomycota</taxon>
        <taxon>Peronosporomycetes</taxon>
        <taxon>Peronosporales</taxon>
        <taxon>Peronosporaceae</taxon>
        <taxon>Phytophthora</taxon>
    </lineage>
</organism>